<reference evidence="2 3" key="1">
    <citation type="submission" date="2017-03" db="EMBL/GenBank/DDBJ databases">
        <title>WGS assembly of Porphyra umbilicalis.</title>
        <authorList>
            <person name="Brawley S.H."/>
            <person name="Blouin N.A."/>
            <person name="Ficko-Blean E."/>
            <person name="Wheeler G.L."/>
            <person name="Lohr M."/>
            <person name="Goodson H.V."/>
            <person name="Jenkins J.W."/>
            <person name="Blaby-Haas C.E."/>
            <person name="Helliwell K.E."/>
            <person name="Chan C."/>
            <person name="Marriage T."/>
            <person name="Bhattacharya D."/>
            <person name="Klein A.S."/>
            <person name="Badis Y."/>
            <person name="Brodie J."/>
            <person name="Cao Y."/>
            <person name="Collen J."/>
            <person name="Dittami S.M."/>
            <person name="Gachon C.M."/>
            <person name="Green B.R."/>
            <person name="Karpowicz S."/>
            <person name="Kim J.W."/>
            <person name="Kudahl U."/>
            <person name="Lin S."/>
            <person name="Michel G."/>
            <person name="Mittag M."/>
            <person name="Olson B.J."/>
            <person name="Pangilinan J."/>
            <person name="Peng Y."/>
            <person name="Qiu H."/>
            <person name="Shu S."/>
            <person name="Singer J.T."/>
            <person name="Smith A.G."/>
            <person name="Sprecher B.N."/>
            <person name="Wagner V."/>
            <person name="Wang W."/>
            <person name="Wang Z.-Y."/>
            <person name="Yan J."/>
            <person name="Yarish C."/>
            <person name="Zoeuner-Riek S."/>
            <person name="Zhuang Y."/>
            <person name="Zou Y."/>
            <person name="Lindquist E.A."/>
            <person name="Grimwood J."/>
            <person name="Barry K."/>
            <person name="Rokhsar D.S."/>
            <person name="Schmutz J."/>
            <person name="Stiller J.W."/>
            <person name="Grossman A.R."/>
            <person name="Prochnik S.E."/>
        </authorList>
    </citation>
    <scope>NUCLEOTIDE SEQUENCE [LARGE SCALE GENOMIC DNA]</scope>
    <source>
        <strain evidence="2">4086291</strain>
    </source>
</reference>
<dbReference type="EMBL" id="KV918956">
    <property type="protein sequence ID" value="OSX74257.1"/>
    <property type="molecule type" value="Genomic_DNA"/>
</dbReference>
<evidence type="ECO:0000256" key="1">
    <source>
        <dbReference type="SAM" id="MobiDB-lite"/>
    </source>
</evidence>
<keyword evidence="3" id="KW-1185">Reference proteome</keyword>
<dbReference type="AlphaFoldDB" id="A0A1X6P0A3"/>
<evidence type="ECO:0000313" key="3">
    <source>
        <dbReference type="Proteomes" id="UP000218209"/>
    </source>
</evidence>
<feature type="region of interest" description="Disordered" evidence="1">
    <location>
        <begin position="111"/>
        <end position="183"/>
    </location>
</feature>
<evidence type="ECO:0000313" key="2">
    <source>
        <dbReference type="EMBL" id="OSX74257.1"/>
    </source>
</evidence>
<sequence>MLDYHFALLKSKETVLELINPEVGPAGVEGDELGLATSSAATTRGKRKRMPNPELQVPMDCSASMAASAAKHARMAELVALSTTLKNAQDAHLPAELIATIRAQFEEAVRAPTALEQGPARDRQSPTASGGERAPADLEGPASRQVGDGPTAGRGPPRGTHEASPGEAASALDEQATDAEEPY</sequence>
<accession>A0A1X6P0A3</accession>
<dbReference type="Proteomes" id="UP000218209">
    <property type="component" value="Unassembled WGS sequence"/>
</dbReference>
<organism evidence="2 3">
    <name type="scientific">Porphyra umbilicalis</name>
    <name type="common">Purple laver</name>
    <name type="synonym">Red alga</name>
    <dbReference type="NCBI Taxonomy" id="2786"/>
    <lineage>
        <taxon>Eukaryota</taxon>
        <taxon>Rhodophyta</taxon>
        <taxon>Bangiophyceae</taxon>
        <taxon>Bangiales</taxon>
        <taxon>Bangiaceae</taxon>
        <taxon>Porphyra</taxon>
    </lineage>
</organism>
<name>A0A1X6P0A3_PORUM</name>
<gene>
    <name evidence="2" type="ORF">BU14_0298s0001</name>
</gene>
<feature type="compositionally biased region" description="Low complexity" evidence="1">
    <location>
        <begin position="147"/>
        <end position="158"/>
    </location>
</feature>
<proteinExistence type="predicted"/>
<protein>
    <submittedName>
        <fullName evidence="2">Uncharacterized protein</fullName>
    </submittedName>
</protein>